<dbReference type="SMART" id="SM00028">
    <property type="entry name" value="TPR"/>
    <property type="match status" value="3"/>
</dbReference>
<organism evidence="4 5">
    <name type="scientific">[Candida] railenensis</name>
    <dbReference type="NCBI Taxonomy" id="45579"/>
    <lineage>
        <taxon>Eukaryota</taxon>
        <taxon>Fungi</taxon>
        <taxon>Dikarya</taxon>
        <taxon>Ascomycota</taxon>
        <taxon>Saccharomycotina</taxon>
        <taxon>Pichiomycetes</taxon>
        <taxon>Debaryomycetaceae</taxon>
        <taxon>Kurtzmaniella</taxon>
    </lineage>
</organism>
<reference evidence="4" key="1">
    <citation type="submission" date="2022-03" db="EMBL/GenBank/DDBJ databases">
        <authorList>
            <person name="Legras J.-L."/>
            <person name="Devillers H."/>
            <person name="Grondin C."/>
        </authorList>
    </citation>
    <scope>NUCLEOTIDE SEQUENCE</scope>
    <source>
        <strain evidence="4">CLIB 1423</strain>
    </source>
</reference>
<feature type="region of interest" description="Disordered" evidence="2">
    <location>
        <begin position="157"/>
        <end position="199"/>
    </location>
</feature>
<proteinExistence type="predicted"/>
<dbReference type="InterPro" id="IPR036869">
    <property type="entry name" value="J_dom_sf"/>
</dbReference>
<dbReference type="AlphaFoldDB" id="A0A9P0QVX8"/>
<keyword evidence="1" id="KW-0802">TPR repeat</keyword>
<dbReference type="InterPro" id="IPR019734">
    <property type="entry name" value="TPR_rpt"/>
</dbReference>
<dbReference type="SUPFAM" id="SSF48452">
    <property type="entry name" value="TPR-like"/>
    <property type="match status" value="1"/>
</dbReference>
<feature type="region of interest" description="Disordered" evidence="2">
    <location>
        <begin position="322"/>
        <end position="418"/>
    </location>
</feature>
<feature type="compositionally biased region" description="Polar residues" evidence="2">
    <location>
        <begin position="349"/>
        <end position="363"/>
    </location>
</feature>
<dbReference type="SUPFAM" id="SSF46934">
    <property type="entry name" value="UBA-like"/>
    <property type="match status" value="1"/>
</dbReference>
<evidence type="ECO:0000256" key="1">
    <source>
        <dbReference type="PROSITE-ProRule" id="PRU00339"/>
    </source>
</evidence>
<dbReference type="PANTHER" id="PTHR46014:SF1">
    <property type="entry name" value="TETRATRICOPEPTIDE REPEAT PROTEIN 1"/>
    <property type="match status" value="1"/>
</dbReference>
<evidence type="ECO:0000313" key="5">
    <source>
        <dbReference type="Proteomes" id="UP000837801"/>
    </source>
</evidence>
<comment type="caution">
    <text evidence="4">The sequence shown here is derived from an EMBL/GenBank/DDBJ whole genome shotgun (WGS) entry which is preliminary data.</text>
</comment>
<feature type="compositionally biased region" description="Polar residues" evidence="2">
    <location>
        <begin position="171"/>
        <end position="199"/>
    </location>
</feature>
<feature type="compositionally biased region" description="Basic and acidic residues" evidence="2">
    <location>
        <begin position="322"/>
        <end position="338"/>
    </location>
</feature>
<gene>
    <name evidence="4" type="ORF">CLIB1423_29S01244</name>
</gene>
<feature type="compositionally biased region" description="Polar residues" evidence="2">
    <location>
        <begin position="92"/>
        <end position="105"/>
    </location>
</feature>
<evidence type="ECO:0000256" key="2">
    <source>
        <dbReference type="SAM" id="MobiDB-lite"/>
    </source>
</evidence>
<evidence type="ECO:0000259" key="3">
    <source>
        <dbReference type="PROSITE" id="PS50030"/>
    </source>
</evidence>
<feature type="domain" description="UBA" evidence="3">
    <location>
        <begin position="199"/>
        <end position="239"/>
    </location>
</feature>
<keyword evidence="5" id="KW-1185">Reference proteome</keyword>
<dbReference type="InterPro" id="IPR009060">
    <property type="entry name" value="UBA-like_sf"/>
</dbReference>
<evidence type="ECO:0000313" key="4">
    <source>
        <dbReference type="EMBL" id="CAH2355617.1"/>
    </source>
</evidence>
<dbReference type="SUPFAM" id="SSF46565">
    <property type="entry name" value="Chaperone J-domain"/>
    <property type="match status" value="1"/>
</dbReference>
<feature type="compositionally biased region" description="Low complexity" evidence="2">
    <location>
        <begin position="129"/>
        <end position="141"/>
    </location>
</feature>
<dbReference type="OrthoDB" id="1717591at2759"/>
<dbReference type="InterPro" id="IPR015940">
    <property type="entry name" value="UBA"/>
</dbReference>
<dbReference type="Gene3D" id="1.25.40.10">
    <property type="entry name" value="Tetratricopeptide repeat domain"/>
    <property type="match status" value="1"/>
</dbReference>
<feature type="region of interest" description="Disordered" evidence="2">
    <location>
        <begin position="570"/>
        <end position="606"/>
    </location>
</feature>
<dbReference type="PROSITE" id="PS50005">
    <property type="entry name" value="TPR"/>
    <property type="match status" value="1"/>
</dbReference>
<feature type="compositionally biased region" description="Polar residues" evidence="2">
    <location>
        <begin position="13"/>
        <end position="36"/>
    </location>
</feature>
<feature type="compositionally biased region" description="Gly residues" evidence="2">
    <location>
        <begin position="41"/>
        <end position="52"/>
    </location>
</feature>
<accession>A0A9P0QVX8</accession>
<name>A0A9P0QVX8_9ASCO</name>
<dbReference type="InterPro" id="IPR052769">
    <property type="entry name" value="TPR_domain_protein"/>
</dbReference>
<sequence>MPPKKDAFADLFSSASGSKPKASMNQQQAHRQNSPLNGQNGSNGIGNGGSNMWGGLDMLGSKNTSSTSITNHNSSSFSTPRQSSPLPHLVPQQKQQSAAVQTKTSDLWDDFLTNDRPAAPQNAPASRPTSHSNSVNSTSLNLLDDDFTDAYVEVPKAAKKQQEPAVRPSSRPANDSASFASPSPQSNTSPALSKQSTSSNRDRVLAELIDIGFPVDVSNRAIDNVGPDVQKCVNFIMGGGEPKTNSGSRQDTGSVSPMNFEAISSDLFSKASSFLSKGRETVLKNIEQFQQPKGDTSRPAWMKNSERYKEWLVNGEEDLGERERLEKVKPSRRTREELTTPDLPRRPTRQSSSKVSAPTSRIQSPIKAPTPSVSGSSRSSFNSPPVSEQARPNTSNTPAITSPSPPVEEFDLLGFNEGSSQNQNQRLDQFLQVDYDKFKKLATSSFTNGDYDVALTNYRKCLDILPSEFDERIVIFSNLAVTLTKIGNYKQARTYCESGLTMIPDSRIADLQWKIYDKPIKTWYLKLLSRKAESLEQLELYPEALKSYLDLIKLGMNDRKIMDGKRRVDNIVNPKKNPPTQAPSAPKVTRATAPSVNAKKVSEQFDKQKKEEDEKFKLHDEIHGLITQWSSGKEDNLRTLLVGLPDVVPNHLNFNFINKRITINDIMLPKKVKINYMKVISSIHPDKLGNLELRDKMICQGVFIVLNKAWDSFREKEL</sequence>
<feature type="repeat" description="TPR" evidence="1">
    <location>
        <begin position="435"/>
        <end position="468"/>
    </location>
</feature>
<feature type="region of interest" description="Disordered" evidence="2">
    <location>
        <begin position="1"/>
        <end position="141"/>
    </location>
</feature>
<feature type="compositionally biased region" description="Polar residues" evidence="2">
    <location>
        <begin position="390"/>
        <end position="402"/>
    </location>
</feature>
<protein>
    <submittedName>
        <fullName evidence="4">Auxilin-like clathrin uncoating factor Swa2p</fullName>
    </submittedName>
</protein>
<dbReference type="Proteomes" id="UP000837801">
    <property type="component" value="Unassembled WGS sequence"/>
</dbReference>
<dbReference type="EMBL" id="CAKXYY010000029">
    <property type="protein sequence ID" value="CAH2355617.1"/>
    <property type="molecule type" value="Genomic_DNA"/>
</dbReference>
<dbReference type="PROSITE" id="PS50030">
    <property type="entry name" value="UBA"/>
    <property type="match status" value="1"/>
</dbReference>
<dbReference type="Gene3D" id="1.10.287.110">
    <property type="entry name" value="DnaJ domain"/>
    <property type="match status" value="1"/>
</dbReference>
<feature type="compositionally biased region" description="Low complexity" evidence="2">
    <location>
        <begin position="369"/>
        <end position="387"/>
    </location>
</feature>
<dbReference type="InterPro" id="IPR011990">
    <property type="entry name" value="TPR-like_helical_dom_sf"/>
</dbReference>
<dbReference type="PANTHER" id="PTHR46014">
    <property type="entry name" value="TETRATRICOPEPTIDE REPEAT PROTEIN 1"/>
    <property type="match status" value="1"/>
</dbReference>
<feature type="compositionally biased region" description="Low complexity" evidence="2">
    <location>
        <begin position="61"/>
        <end position="84"/>
    </location>
</feature>